<dbReference type="OrthoDB" id="9955030at2"/>
<reference evidence="3" key="1">
    <citation type="submission" date="2016-06" db="EMBL/GenBank/DDBJ databases">
        <authorList>
            <person name="Varghese N."/>
            <person name="Submissions Spin"/>
        </authorList>
    </citation>
    <scope>NUCLEOTIDE SEQUENCE [LARGE SCALE GENOMIC DNA]</scope>
    <source>
        <strain evidence="3">DSM 43819</strain>
    </source>
</reference>
<feature type="region of interest" description="Disordered" evidence="1">
    <location>
        <begin position="84"/>
        <end position="108"/>
    </location>
</feature>
<dbReference type="Proteomes" id="UP000198221">
    <property type="component" value="Chromosome I"/>
</dbReference>
<dbReference type="EMBL" id="LT607754">
    <property type="protein sequence ID" value="SCG77933.1"/>
    <property type="molecule type" value="Genomic_DNA"/>
</dbReference>
<accession>A0A1C5K576</accession>
<organism evidence="2 3">
    <name type="scientific">Micromonospora inositola</name>
    <dbReference type="NCBI Taxonomy" id="47865"/>
    <lineage>
        <taxon>Bacteria</taxon>
        <taxon>Bacillati</taxon>
        <taxon>Actinomycetota</taxon>
        <taxon>Actinomycetes</taxon>
        <taxon>Micromonosporales</taxon>
        <taxon>Micromonosporaceae</taxon>
        <taxon>Micromonospora</taxon>
    </lineage>
</organism>
<proteinExistence type="predicted"/>
<evidence type="ECO:0000313" key="2">
    <source>
        <dbReference type="EMBL" id="SCG77933.1"/>
    </source>
</evidence>
<keyword evidence="3" id="KW-1185">Reference proteome</keyword>
<sequence length="108" mass="11705">MSSYGVMKHLRQWYADRDTTGWLPTATAQDLLAVCDHLSEEEARALVDRRVDVLYEQGVHPMSLIQMSRLFGFDIAQRWQELRPGAGAAGEGPASASGTVATATPSAG</sequence>
<protein>
    <submittedName>
        <fullName evidence="2">Uncharacterized protein</fullName>
    </submittedName>
</protein>
<gene>
    <name evidence="2" type="ORF">GA0070613_6411</name>
</gene>
<name>A0A1C5K576_9ACTN</name>
<dbReference type="RefSeq" id="WP_157746620.1">
    <property type="nucleotide sequence ID" value="NZ_LT607754.1"/>
</dbReference>
<evidence type="ECO:0000256" key="1">
    <source>
        <dbReference type="SAM" id="MobiDB-lite"/>
    </source>
</evidence>
<feature type="compositionally biased region" description="Polar residues" evidence="1">
    <location>
        <begin position="99"/>
        <end position="108"/>
    </location>
</feature>
<evidence type="ECO:0000313" key="3">
    <source>
        <dbReference type="Proteomes" id="UP000198221"/>
    </source>
</evidence>
<dbReference type="AlphaFoldDB" id="A0A1C5K576"/>